<dbReference type="Proteomes" id="UP000215145">
    <property type="component" value="Unassembled WGS sequence"/>
</dbReference>
<dbReference type="RefSeq" id="WP_089522739.1">
    <property type="nucleotide sequence ID" value="NZ_NMUQ01000001.1"/>
</dbReference>
<gene>
    <name evidence="2" type="ORF">CGZ75_02630</name>
</gene>
<keyword evidence="1" id="KW-0812">Transmembrane</keyword>
<dbReference type="EMBL" id="NMUQ01000001">
    <property type="protein sequence ID" value="OXM15646.1"/>
    <property type="molecule type" value="Genomic_DNA"/>
</dbReference>
<name>A0A229P096_9BACL</name>
<feature type="transmembrane region" description="Helical" evidence="1">
    <location>
        <begin position="53"/>
        <end position="72"/>
    </location>
</feature>
<evidence type="ECO:0000313" key="3">
    <source>
        <dbReference type="Proteomes" id="UP000215145"/>
    </source>
</evidence>
<dbReference type="AlphaFoldDB" id="A0A229P096"/>
<proteinExistence type="predicted"/>
<comment type="caution">
    <text evidence="2">The sequence shown here is derived from an EMBL/GenBank/DDBJ whole genome shotgun (WGS) entry which is preliminary data.</text>
</comment>
<reference evidence="2 3" key="1">
    <citation type="submission" date="2017-07" db="EMBL/GenBank/DDBJ databases">
        <title>Paenibacillus herberti R33 genome sequencing and assembly.</title>
        <authorList>
            <person name="Su W."/>
        </authorList>
    </citation>
    <scope>NUCLEOTIDE SEQUENCE [LARGE SCALE GENOMIC DNA]</scope>
    <source>
        <strain evidence="2 3">R33</strain>
    </source>
</reference>
<accession>A0A229P096</accession>
<dbReference type="InterPro" id="IPR020254">
    <property type="entry name" value="DUF2626"/>
</dbReference>
<evidence type="ECO:0000313" key="2">
    <source>
        <dbReference type="EMBL" id="OXM15646.1"/>
    </source>
</evidence>
<keyword evidence="1" id="KW-1133">Transmembrane helix</keyword>
<keyword evidence="3" id="KW-1185">Reference proteome</keyword>
<protein>
    <recommendedName>
        <fullName evidence="4">DUF2626 domain-containing protein</fullName>
    </recommendedName>
</protein>
<evidence type="ECO:0008006" key="4">
    <source>
        <dbReference type="Google" id="ProtNLM"/>
    </source>
</evidence>
<organism evidence="2 3">
    <name type="scientific">Paenibacillus herberti</name>
    <dbReference type="NCBI Taxonomy" id="1619309"/>
    <lineage>
        <taxon>Bacteria</taxon>
        <taxon>Bacillati</taxon>
        <taxon>Bacillota</taxon>
        <taxon>Bacilli</taxon>
        <taxon>Bacillales</taxon>
        <taxon>Paenibacillaceae</taxon>
        <taxon>Paenibacillus</taxon>
    </lineage>
</organism>
<evidence type="ECO:0000256" key="1">
    <source>
        <dbReference type="SAM" id="Phobius"/>
    </source>
</evidence>
<dbReference type="OrthoDB" id="2353516at2"/>
<sequence length="78" mass="9439">MARMFRVLGFWCLVIALMAFAGHMTEFSLLFFFQAVAFFFLGYLNFTERTYILMFWAYMILTFLGFSYWTIFEMDVPF</sequence>
<feature type="transmembrane region" description="Helical" evidence="1">
    <location>
        <begin position="31"/>
        <end position="46"/>
    </location>
</feature>
<dbReference type="Pfam" id="PF11117">
    <property type="entry name" value="DUF2626"/>
    <property type="match status" value="1"/>
</dbReference>
<keyword evidence="1" id="KW-0472">Membrane</keyword>